<proteinExistence type="predicted"/>
<dbReference type="EMBL" id="CAMXCT020006772">
    <property type="protein sequence ID" value="CAL1173164.1"/>
    <property type="molecule type" value="Genomic_DNA"/>
</dbReference>
<feature type="domain" description="Plastid lipid-associated protein/fibrillin conserved" evidence="3">
    <location>
        <begin position="2"/>
        <end position="170"/>
    </location>
</feature>
<evidence type="ECO:0000313" key="6">
    <source>
        <dbReference type="Proteomes" id="UP001152797"/>
    </source>
</evidence>
<evidence type="ECO:0000259" key="3">
    <source>
        <dbReference type="Pfam" id="PF04755"/>
    </source>
</evidence>
<dbReference type="Pfam" id="PF04755">
    <property type="entry name" value="PAP_fibrillin"/>
    <property type="match status" value="1"/>
</dbReference>
<dbReference type="InterPro" id="IPR039633">
    <property type="entry name" value="PAP"/>
</dbReference>
<dbReference type="OrthoDB" id="429034at2759"/>
<dbReference type="AlphaFoldDB" id="A0A9P1GRC3"/>
<dbReference type="PANTHER" id="PTHR31906">
    <property type="entry name" value="PLASTID-LIPID-ASSOCIATED PROTEIN 4, CHLOROPLASTIC-RELATED"/>
    <property type="match status" value="1"/>
</dbReference>
<dbReference type="Proteomes" id="UP001152797">
    <property type="component" value="Unassembled WGS sequence"/>
</dbReference>
<comment type="subcellular location">
    <subcellularLocation>
        <location evidence="1">Plastid</location>
    </subcellularLocation>
</comment>
<evidence type="ECO:0000256" key="2">
    <source>
        <dbReference type="ARBA" id="ARBA00022640"/>
    </source>
</evidence>
<dbReference type="InterPro" id="IPR006843">
    <property type="entry name" value="PAP/fibrillin_dom"/>
</dbReference>
<gene>
    <name evidence="4" type="ORF">C1SCF055_LOCUS44256</name>
</gene>
<dbReference type="EMBL" id="CAMXCT030006772">
    <property type="protein sequence ID" value="CAL4807101.1"/>
    <property type="molecule type" value="Genomic_DNA"/>
</dbReference>
<protein>
    <submittedName>
        <fullName evidence="5">Probable plastid-lipid-associated protein 4, chloroplastic (Fibrillin-3a) (Plastoglobulin 25) (AtPGL25)</fullName>
    </submittedName>
</protein>
<dbReference type="GO" id="GO:0009536">
    <property type="term" value="C:plastid"/>
    <property type="evidence" value="ECO:0007669"/>
    <property type="project" value="UniProtKB-SubCell"/>
</dbReference>
<name>A0A9P1GRC3_9DINO</name>
<evidence type="ECO:0000313" key="5">
    <source>
        <dbReference type="EMBL" id="CAL4807101.1"/>
    </source>
</evidence>
<keyword evidence="2" id="KW-0934">Plastid</keyword>
<organism evidence="4">
    <name type="scientific">Cladocopium goreaui</name>
    <dbReference type="NCBI Taxonomy" id="2562237"/>
    <lineage>
        <taxon>Eukaryota</taxon>
        <taxon>Sar</taxon>
        <taxon>Alveolata</taxon>
        <taxon>Dinophyceae</taxon>
        <taxon>Suessiales</taxon>
        <taxon>Symbiodiniaceae</taxon>
        <taxon>Cladocopium</taxon>
    </lineage>
</organism>
<sequence>MELETLNPTSEPLSSDQLRGDWELLWTTSPAILGLGRPGFFQPLQDQPILQFLDPQEGVARNLEFTALGRNTVDASIAPLGPDQREAFVSRLDDFLLFKQGAEENPGGSYLPQVDGLEKTTVGVRFKVFTLFGLLPIPAPASATGILQVTYLDNDLRLSRGDRGNLFVLKKGHINVVSLLLENKADVNHSFDEVRHRHTSKYSETRWVR</sequence>
<evidence type="ECO:0000256" key="1">
    <source>
        <dbReference type="ARBA" id="ARBA00004474"/>
    </source>
</evidence>
<accession>A0A9P1GRC3</accession>
<keyword evidence="6" id="KW-1185">Reference proteome</keyword>
<dbReference type="EMBL" id="CAMXCT010006772">
    <property type="protein sequence ID" value="CAI4019789.1"/>
    <property type="molecule type" value="Genomic_DNA"/>
</dbReference>
<reference evidence="5 6" key="2">
    <citation type="submission" date="2024-05" db="EMBL/GenBank/DDBJ databases">
        <authorList>
            <person name="Chen Y."/>
            <person name="Shah S."/>
            <person name="Dougan E. K."/>
            <person name="Thang M."/>
            <person name="Chan C."/>
        </authorList>
    </citation>
    <scope>NUCLEOTIDE SEQUENCE [LARGE SCALE GENOMIC DNA]</scope>
</reference>
<comment type="caution">
    <text evidence="4">The sequence shown here is derived from an EMBL/GenBank/DDBJ whole genome shotgun (WGS) entry which is preliminary data.</text>
</comment>
<reference evidence="4" key="1">
    <citation type="submission" date="2022-10" db="EMBL/GenBank/DDBJ databases">
        <authorList>
            <person name="Chen Y."/>
            <person name="Dougan E. K."/>
            <person name="Chan C."/>
            <person name="Rhodes N."/>
            <person name="Thang M."/>
        </authorList>
    </citation>
    <scope>NUCLEOTIDE SEQUENCE</scope>
</reference>
<evidence type="ECO:0000313" key="4">
    <source>
        <dbReference type="EMBL" id="CAI4019789.1"/>
    </source>
</evidence>